<dbReference type="InterPro" id="IPR028098">
    <property type="entry name" value="Glyco_trans_4-like_N"/>
</dbReference>
<dbReference type="PANTHER" id="PTHR45947:SF3">
    <property type="entry name" value="SULFOQUINOVOSYL TRANSFERASE SQD2"/>
    <property type="match status" value="1"/>
</dbReference>
<evidence type="ECO:0000259" key="1">
    <source>
        <dbReference type="Pfam" id="PF00534"/>
    </source>
</evidence>
<evidence type="ECO:0000313" key="3">
    <source>
        <dbReference type="EMBL" id="QUT05667.1"/>
    </source>
</evidence>
<dbReference type="Pfam" id="PF13579">
    <property type="entry name" value="Glyco_trans_4_4"/>
    <property type="match status" value="1"/>
</dbReference>
<feature type="domain" description="Glycosyl transferase family 1" evidence="1">
    <location>
        <begin position="214"/>
        <end position="366"/>
    </location>
</feature>
<feature type="domain" description="Glycosyltransferase subfamily 4-like N-terminal" evidence="2">
    <location>
        <begin position="26"/>
        <end position="194"/>
    </location>
</feature>
<dbReference type="SUPFAM" id="SSF53756">
    <property type="entry name" value="UDP-Glycosyltransferase/glycogen phosphorylase"/>
    <property type="match status" value="1"/>
</dbReference>
<dbReference type="RefSeq" id="WP_212609191.1">
    <property type="nucleotide sequence ID" value="NZ_CP073910.1"/>
</dbReference>
<gene>
    <name evidence="3" type="ORF">KFK14_22410</name>
</gene>
<dbReference type="EMBL" id="CP073910">
    <property type="protein sequence ID" value="QUT05667.1"/>
    <property type="molecule type" value="Genomic_DNA"/>
</dbReference>
<dbReference type="Proteomes" id="UP000681425">
    <property type="component" value="Chromosome"/>
</dbReference>
<organism evidence="3 4">
    <name type="scientific">Sphingobium phenoxybenzoativorans</name>
    <dbReference type="NCBI Taxonomy" id="1592790"/>
    <lineage>
        <taxon>Bacteria</taxon>
        <taxon>Pseudomonadati</taxon>
        <taxon>Pseudomonadota</taxon>
        <taxon>Alphaproteobacteria</taxon>
        <taxon>Sphingomonadales</taxon>
        <taxon>Sphingomonadaceae</taxon>
        <taxon>Sphingobium</taxon>
    </lineage>
</organism>
<dbReference type="Gene3D" id="3.40.50.2000">
    <property type="entry name" value="Glycogen Phosphorylase B"/>
    <property type="match status" value="2"/>
</dbReference>
<dbReference type="KEGG" id="spph:KFK14_22410"/>
<dbReference type="Pfam" id="PF00534">
    <property type="entry name" value="Glycos_transf_1"/>
    <property type="match status" value="1"/>
</dbReference>
<protein>
    <submittedName>
        <fullName evidence="3">Glycosyltransferase family 4 protein</fullName>
    </submittedName>
</protein>
<dbReference type="GO" id="GO:0016757">
    <property type="term" value="F:glycosyltransferase activity"/>
    <property type="evidence" value="ECO:0007669"/>
    <property type="project" value="InterPro"/>
</dbReference>
<evidence type="ECO:0000259" key="2">
    <source>
        <dbReference type="Pfam" id="PF13579"/>
    </source>
</evidence>
<proteinExistence type="predicted"/>
<sequence>MSASTPAASIDRLILVTAAYFPDSYGGAERQAKILAEALGRLGVHVTIAAPTISPDAPLFEETEFGAVRRVRVAHYPNYGGLRMPSTLRWTRRLLKMFKREEWAGVPVYVFHARLHALAAALLSRQLRSPLVLKLGGGGESSDFHALDEKRYFYGKIIKRYLLNQVDIFVSNGKQITQDLKGLGVASERIVEFFNGAILPNYHDVHSANMQKIGNKFIFTGRIIKDKNIDLLFSAASEVARHREVRFVIVGDGEEMGRLVHEAAHLGLSKSFDFTGFQSNVTERLLGCDFFISASTREGQSNSLLEAMSCGCIPVVAAASGVDDVVEDGKSGFIVKDVSAAAFIETINRVLDLSAEDRGKLSEASRSYAENNFGIEAIASRTISAISAATTAQ</sequence>
<dbReference type="PANTHER" id="PTHR45947">
    <property type="entry name" value="SULFOQUINOVOSYL TRANSFERASE SQD2"/>
    <property type="match status" value="1"/>
</dbReference>
<accession>A0A975Q1Q4</accession>
<dbReference type="InterPro" id="IPR050194">
    <property type="entry name" value="Glycosyltransferase_grp1"/>
</dbReference>
<keyword evidence="4" id="KW-1185">Reference proteome</keyword>
<name>A0A975Q1Q4_9SPHN</name>
<evidence type="ECO:0000313" key="4">
    <source>
        <dbReference type="Proteomes" id="UP000681425"/>
    </source>
</evidence>
<dbReference type="CDD" id="cd03801">
    <property type="entry name" value="GT4_PimA-like"/>
    <property type="match status" value="1"/>
</dbReference>
<dbReference type="AlphaFoldDB" id="A0A975Q1Q4"/>
<dbReference type="InterPro" id="IPR001296">
    <property type="entry name" value="Glyco_trans_1"/>
</dbReference>
<reference evidence="3" key="1">
    <citation type="submission" date="2021-04" db="EMBL/GenBank/DDBJ databases">
        <title>Isolation of p-tert-butylphenol degrading bacteria Sphingobium phenoxybenzoativorans Tas13 from active sludge.</title>
        <authorList>
            <person name="Li Y."/>
        </authorList>
    </citation>
    <scope>NUCLEOTIDE SEQUENCE</scope>
    <source>
        <strain evidence="3">Tas13</strain>
    </source>
</reference>